<dbReference type="RefSeq" id="WP_130600280.1">
    <property type="nucleotide sequence ID" value="NZ_CP036200.1"/>
</dbReference>
<keyword evidence="3" id="KW-0805">Transcription regulation</keyword>
<keyword evidence="5" id="KW-0597">Phosphoprotein</keyword>
<organism evidence="8 9">
    <name type="scientific">Shewanella maritima</name>
    <dbReference type="NCBI Taxonomy" id="2520507"/>
    <lineage>
        <taxon>Bacteria</taxon>
        <taxon>Pseudomonadati</taxon>
        <taxon>Pseudomonadota</taxon>
        <taxon>Gammaproteobacteria</taxon>
        <taxon>Alteromonadales</taxon>
        <taxon>Shewanellaceae</taxon>
        <taxon>Shewanella</taxon>
    </lineage>
</organism>
<accession>A0A411PID0</accession>
<dbReference type="Pfam" id="PF00158">
    <property type="entry name" value="Sigma54_activat"/>
    <property type="match status" value="1"/>
</dbReference>
<proteinExistence type="predicted"/>
<dbReference type="PANTHER" id="PTHR32071:SF13">
    <property type="entry name" value="RESPONSE REGULATOR HSFA"/>
    <property type="match status" value="1"/>
</dbReference>
<dbReference type="InterPro" id="IPR025662">
    <property type="entry name" value="Sigma_54_int_dom_ATP-bd_1"/>
</dbReference>
<dbReference type="SUPFAM" id="SSF46689">
    <property type="entry name" value="Homeodomain-like"/>
    <property type="match status" value="1"/>
</dbReference>
<gene>
    <name evidence="8" type="ORF">EXU30_11785</name>
</gene>
<dbReference type="GO" id="GO:0043565">
    <property type="term" value="F:sequence-specific DNA binding"/>
    <property type="evidence" value="ECO:0007669"/>
    <property type="project" value="InterPro"/>
</dbReference>
<dbReference type="Gene3D" id="3.40.50.2300">
    <property type="match status" value="1"/>
</dbReference>
<sequence>MILARNILLVDDEAPWLRTLSVTLQRLVPEAIIDTCVDSRQVMNRLEATDYALVLLDLTMPYHSGEQLLESIRQAQPNTRVIIVTGVNEVETAVRCIKHGAYDYFIKTDDVADLGRSVRRALEVVGLERNYKRIKDSFLSKTLSRPDAFSHILTCEPAVLDQFRYLEAIAFSPEPILIEGESGSGKQAFAQSCHLLSAPDAPFITINLAGISARQFDKQLYGELSTEPGKSVAGAIHKAGSGIIYLKEIAELPRESQAKLVELLEQKVYFPLGSEQSYAVNCRFIASTQADLLALNKDGKLRSDLMYRLRGHKLSLPPLRERRLDISILLNHFVQQAANELELSPPPVPANLATQLQDYPFPGNINELKAMVLDAVSRSSSVTLNTAPFMQAVNDCKDVAAPVAKFSFGAELPTLAEISQALIDEAMSRSAQNQTAAAQMLGISQSALSRRLTKDK</sequence>
<dbReference type="InterPro" id="IPR003593">
    <property type="entry name" value="AAA+_ATPase"/>
</dbReference>
<dbReference type="Gene3D" id="3.40.50.300">
    <property type="entry name" value="P-loop containing nucleotide triphosphate hydrolases"/>
    <property type="match status" value="1"/>
</dbReference>
<dbReference type="PANTHER" id="PTHR32071">
    <property type="entry name" value="TRANSCRIPTIONAL REGULATORY PROTEIN"/>
    <property type="match status" value="1"/>
</dbReference>
<feature type="domain" description="Sigma-54 factor interaction" evidence="6">
    <location>
        <begin position="152"/>
        <end position="377"/>
    </location>
</feature>
<evidence type="ECO:0000259" key="7">
    <source>
        <dbReference type="PROSITE" id="PS50110"/>
    </source>
</evidence>
<evidence type="ECO:0000313" key="8">
    <source>
        <dbReference type="EMBL" id="QBF83303.1"/>
    </source>
</evidence>
<dbReference type="GO" id="GO:0005524">
    <property type="term" value="F:ATP binding"/>
    <property type="evidence" value="ECO:0007669"/>
    <property type="project" value="UniProtKB-KW"/>
</dbReference>
<dbReference type="Gene3D" id="1.10.8.60">
    <property type="match status" value="1"/>
</dbReference>
<dbReference type="PROSITE" id="PS50110">
    <property type="entry name" value="RESPONSE_REGULATORY"/>
    <property type="match status" value="1"/>
</dbReference>
<reference evidence="8 9" key="1">
    <citation type="submission" date="2019-02" db="EMBL/GenBank/DDBJ databases">
        <title>Shewanella sp. D4-2 isolated from Dokdo Island.</title>
        <authorList>
            <person name="Baek K."/>
        </authorList>
    </citation>
    <scope>NUCLEOTIDE SEQUENCE [LARGE SCALE GENOMIC DNA]</scope>
    <source>
        <strain evidence="8 9">D4-2</strain>
    </source>
</reference>
<dbReference type="SUPFAM" id="SSF52172">
    <property type="entry name" value="CheY-like"/>
    <property type="match status" value="1"/>
</dbReference>
<dbReference type="PROSITE" id="PS00675">
    <property type="entry name" value="SIGMA54_INTERACT_1"/>
    <property type="match status" value="1"/>
</dbReference>
<dbReference type="InterPro" id="IPR011006">
    <property type="entry name" value="CheY-like_superfamily"/>
</dbReference>
<feature type="modified residue" description="4-aspartylphosphate" evidence="5">
    <location>
        <position position="57"/>
    </location>
</feature>
<evidence type="ECO:0000259" key="6">
    <source>
        <dbReference type="PROSITE" id="PS50045"/>
    </source>
</evidence>
<dbReference type="Proteomes" id="UP000291106">
    <property type="component" value="Chromosome"/>
</dbReference>
<dbReference type="EMBL" id="CP036200">
    <property type="protein sequence ID" value="QBF83303.1"/>
    <property type="molecule type" value="Genomic_DNA"/>
</dbReference>
<dbReference type="Pfam" id="PF25601">
    <property type="entry name" value="AAA_lid_14"/>
    <property type="match status" value="1"/>
</dbReference>
<dbReference type="InterPro" id="IPR001789">
    <property type="entry name" value="Sig_transdc_resp-reg_receiver"/>
</dbReference>
<evidence type="ECO:0000313" key="9">
    <source>
        <dbReference type="Proteomes" id="UP000291106"/>
    </source>
</evidence>
<dbReference type="SUPFAM" id="SSF52540">
    <property type="entry name" value="P-loop containing nucleoside triphosphate hydrolases"/>
    <property type="match status" value="1"/>
</dbReference>
<keyword evidence="4" id="KW-0804">Transcription</keyword>
<keyword evidence="9" id="KW-1185">Reference proteome</keyword>
<evidence type="ECO:0000256" key="3">
    <source>
        <dbReference type="ARBA" id="ARBA00023015"/>
    </source>
</evidence>
<evidence type="ECO:0000256" key="2">
    <source>
        <dbReference type="ARBA" id="ARBA00022840"/>
    </source>
</evidence>
<dbReference type="SMART" id="SM00382">
    <property type="entry name" value="AAA"/>
    <property type="match status" value="1"/>
</dbReference>
<dbReference type="InterPro" id="IPR027417">
    <property type="entry name" value="P-loop_NTPase"/>
</dbReference>
<dbReference type="InterPro" id="IPR009057">
    <property type="entry name" value="Homeodomain-like_sf"/>
</dbReference>
<feature type="domain" description="Response regulatory" evidence="7">
    <location>
        <begin position="6"/>
        <end position="122"/>
    </location>
</feature>
<dbReference type="CDD" id="cd00156">
    <property type="entry name" value="REC"/>
    <property type="match status" value="1"/>
</dbReference>
<dbReference type="Gene3D" id="1.10.10.60">
    <property type="entry name" value="Homeodomain-like"/>
    <property type="match status" value="1"/>
</dbReference>
<dbReference type="GO" id="GO:0006355">
    <property type="term" value="P:regulation of DNA-templated transcription"/>
    <property type="evidence" value="ECO:0007669"/>
    <property type="project" value="InterPro"/>
</dbReference>
<dbReference type="PRINTS" id="PR01590">
    <property type="entry name" value="HTHFIS"/>
</dbReference>
<evidence type="ECO:0000256" key="4">
    <source>
        <dbReference type="ARBA" id="ARBA00023163"/>
    </source>
</evidence>
<evidence type="ECO:0000256" key="5">
    <source>
        <dbReference type="PROSITE-ProRule" id="PRU00169"/>
    </source>
</evidence>
<dbReference type="InterPro" id="IPR058031">
    <property type="entry name" value="AAA_lid_NorR"/>
</dbReference>
<dbReference type="InterPro" id="IPR002078">
    <property type="entry name" value="Sigma_54_int"/>
</dbReference>
<dbReference type="GO" id="GO:0000160">
    <property type="term" value="P:phosphorelay signal transduction system"/>
    <property type="evidence" value="ECO:0007669"/>
    <property type="project" value="InterPro"/>
</dbReference>
<dbReference type="AlphaFoldDB" id="A0A411PID0"/>
<dbReference type="Pfam" id="PF02954">
    <property type="entry name" value="HTH_8"/>
    <property type="match status" value="1"/>
</dbReference>
<dbReference type="CDD" id="cd00009">
    <property type="entry name" value="AAA"/>
    <property type="match status" value="1"/>
</dbReference>
<dbReference type="KEGG" id="smai:EXU30_11785"/>
<evidence type="ECO:0000256" key="1">
    <source>
        <dbReference type="ARBA" id="ARBA00022741"/>
    </source>
</evidence>
<dbReference type="SMART" id="SM00448">
    <property type="entry name" value="REC"/>
    <property type="match status" value="1"/>
</dbReference>
<keyword evidence="2" id="KW-0067">ATP-binding</keyword>
<dbReference type="PROSITE" id="PS50045">
    <property type="entry name" value="SIGMA54_INTERACT_4"/>
    <property type="match status" value="1"/>
</dbReference>
<dbReference type="OrthoDB" id="9804019at2"/>
<dbReference type="InterPro" id="IPR002197">
    <property type="entry name" value="HTH_Fis"/>
</dbReference>
<name>A0A411PID0_9GAMM</name>
<protein>
    <submittedName>
        <fullName evidence="8">Sigma-54-dependent Fis family transcriptional regulator</fullName>
    </submittedName>
</protein>
<keyword evidence="1" id="KW-0547">Nucleotide-binding</keyword>
<dbReference type="Pfam" id="PF00072">
    <property type="entry name" value="Response_reg"/>
    <property type="match status" value="1"/>
</dbReference>